<evidence type="ECO:0000313" key="2">
    <source>
        <dbReference type="Proteomes" id="UP001460270"/>
    </source>
</evidence>
<sequence>MADDIAASSATLSKMSKKLRNICITAVERMRRHKGQVIGGRREFVAIDESHFRHKRKRENVRSMAKKKWVFGMLGINEGKSGRPVLRLVEKRGRQNLYP</sequence>
<accession>A0AAW0NUN2</accession>
<proteinExistence type="predicted"/>
<dbReference type="Proteomes" id="UP001460270">
    <property type="component" value="Unassembled WGS sequence"/>
</dbReference>
<gene>
    <name evidence="1" type="ORF">WMY93_014203</name>
</gene>
<organism evidence="1 2">
    <name type="scientific">Mugilogobius chulae</name>
    <name type="common">yellowstripe goby</name>
    <dbReference type="NCBI Taxonomy" id="88201"/>
    <lineage>
        <taxon>Eukaryota</taxon>
        <taxon>Metazoa</taxon>
        <taxon>Chordata</taxon>
        <taxon>Craniata</taxon>
        <taxon>Vertebrata</taxon>
        <taxon>Euteleostomi</taxon>
        <taxon>Actinopterygii</taxon>
        <taxon>Neopterygii</taxon>
        <taxon>Teleostei</taxon>
        <taxon>Neoteleostei</taxon>
        <taxon>Acanthomorphata</taxon>
        <taxon>Gobiaria</taxon>
        <taxon>Gobiiformes</taxon>
        <taxon>Gobioidei</taxon>
        <taxon>Gobiidae</taxon>
        <taxon>Gobionellinae</taxon>
        <taxon>Mugilogobius</taxon>
    </lineage>
</organism>
<evidence type="ECO:0000313" key="1">
    <source>
        <dbReference type="EMBL" id="KAK7909519.1"/>
    </source>
</evidence>
<protein>
    <recommendedName>
        <fullName evidence="3">Transposase</fullName>
    </recommendedName>
</protein>
<evidence type="ECO:0008006" key="3">
    <source>
        <dbReference type="Google" id="ProtNLM"/>
    </source>
</evidence>
<dbReference type="AlphaFoldDB" id="A0AAW0NUN2"/>
<dbReference type="EMBL" id="JBBPFD010000010">
    <property type="protein sequence ID" value="KAK7909519.1"/>
    <property type="molecule type" value="Genomic_DNA"/>
</dbReference>
<keyword evidence="2" id="KW-1185">Reference proteome</keyword>
<reference evidence="2" key="1">
    <citation type="submission" date="2024-04" db="EMBL/GenBank/DDBJ databases">
        <title>Salinicola lusitanus LLJ914,a marine bacterium isolated from the Okinawa Trough.</title>
        <authorList>
            <person name="Li J."/>
        </authorList>
    </citation>
    <scope>NUCLEOTIDE SEQUENCE [LARGE SCALE GENOMIC DNA]</scope>
</reference>
<name>A0AAW0NUN2_9GOBI</name>
<comment type="caution">
    <text evidence="1">The sequence shown here is derived from an EMBL/GenBank/DDBJ whole genome shotgun (WGS) entry which is preliminary data.</text>
</comment>